<dbReference type="SUPFAM" id="SSF46934">
    <property type="entry name" value="UBA-like"/>
    <property type="match status" value="1"/>
</dbReference>
<sequence length="646" mass="74250">MAPGPRYGDRGIAESGDHGIAESRNHGVTKHPEIKADRSFVLYKPPPAIRDPALVEEFLERAKFIADDLNWLLALPHDKFWCQVIFDETLQKCLDSYLRSAPRKFDVLWDCHPEVNELQKCLHRSVFLTFLRMSTHKESKDHFITPSVFGKIIYNNFLFDIPKIMDLCVLFGKGNGLLLQKMIGNIFTQQPSYFSDLDETLPTVLQVFNNILHKCGLQCEGASAEPQKLEEKVTVTAGNMPLQELKDIVLYLCDTCTTLWAFLDVFPLACQTFQKHEFCYRLASFYELAVPELESAIKKRHYEDNSCENIQPFIEEFLQIFTSVLQERRFLRDYDELFPVEDDCAGAAAAPVACVSGVELDSLISQVKDLLPDLGEGFILACLKEYGYDTEQVINNILEDKLVPYLDKLDRRMQRQLKPDPTPLVSSRYNVFQNDEFDVFSRDAVDVSRIQKGKRREKDTTRSLVNDKRLVAEQRQRYSQYSVVLEELPLQPGAAQPYEDYEDEYDDTYDGNQVGANDADSDDELISRRPFTIPQVLRPRGQEEGQETEEEDEEEEEEAEKERTKDHFVQDPAVLRERAEARRQAFLARKGHKHDSSAVVGNAKGHGQSRETVQERRKKEANKSTRANHNRRAMADRKRSKGMIPS</sequence>
<dbReference type="EMBL" id="QRBI01000121">
    <property type="protein sequence ID" value="RMC06056.1"/>
    <property type="molecule type" value="Genomic_DNA"/>
</dbReference>
<evidence type="ECO:0000256" key="1">
    <source>
        <dbReference type="SAM" id="MobiDB-lite"/>
    </source>
</evidence>
<keyword evidence="4" id="KW-1185">Reference proteome</keyword>
<dbReference type="Gene3D" id="1.10.8.10">
    <property type="entry name" value="DNA helicase RuvA subunit, C-terminal domain"/>
    <property type="match status" value="1"/>
</dbReference>
<dbReference type="OrthoDB" id="5577209at2759"/>
<feature type="domain" description="CUE" evidence="2">
    <location>
        <begin position="359"/>
        <end position="402"/>
    </location>
</feature>
<dbReference type="PANTHER" id="PTHR21494:SF0">
    <property type="entry name" value="ACTIVATING SIGNAL COINTEGRATOR 1 COMPLEX SUBUNIT 2"/>
    <property type="match status" value="1"/>
</dbReference>
<dbReference type="SMART" id="SM00546">
    <property type="entry name" value="CUE"/>
    <property type="match status" value="1"/>
</dbReference>
<dbReference type="InterPro" id="IPR041800">
    <property type="entry name" value="ASCC2_CUE"/>
</dbReference>
<dbReference type="InterPro" id="IPR052586">
    <property type="entry name" value="ASCC2"/>
</dbReference>
<reference evidence="3 4" key="1">
    <citation type="submission" date="2018-07" db="EMBL/GenBank/DDBJ databases">
        <title>A high quality draft genome assembly of the barn swallow (H. rustica rustica).</title>
        <authorList>
            <person name="Formenti G."/>
            <person name="Chiara M."/>
            <person name="Poveda L."/>
            <person name="Francoijs K.-J."/>
            <person name="Bonisoli-Alquati A."/>
            <person name="Canova L."/>
            <person name="Gianfranceschi L."/>
            <person name="Horner D.S."/>
            <person name="Saino N."/>
        </authorList>
    </citation>
    <scope>NUCLEOTIDE SEQUENCE [LARGE SCALE GENOMIC DNA]</scope>
    <source>
        <strain evidence="3">Chelidonia</strain>
        <tissue evidence="3">Blood</tissue>
    </source>
</reference>
<feature type="compositionally biased region" description="Basic and acidic residues" evidence="1">
    <location>
        <begin position="7"/>
        <end position="28"/>
    </location>
</feature>
<dbReference type="STRING" id="333673.A0A3M0JYK4"/>
<name>A0A3M0JYK4_HIRRU</name>
<dbReference type="PANTHER" id="PTHR21494">
    <property type="entry name" value="ACTIVATING SIGNAL COINTEGRATOR 1 COMPLEX SUBUNIT 2 ASC-1 COMPLEX SUBUNIT P100"/>
    <property type="match status" value="1"/>
</dbReference>
<dbReference type="InterPro" id="IPR003892">
    <property type="entry name" value="CUE"/>
</dbReference>
<protein>
    <recommendedName>
        <fullName evidence="2">CUE domain-containing protein</fullName>
    </recommendedName>
</protein>
<feature type="compositionally biased region" description="Basic and acidic residues" evidence="1">
    <location>
        <begin position="608"/>
        <end position="623"/>
    </location>
</feature>
<comment type="caution">
    <text evidence="3">The sequence shown here is derived from an EMBL/GenBank/DDBJ whole genome shotgun (WGS) entry which is preliminary data.</text>
</comment>
<dbReference type="PROSITE" id="PS51140">
    <property type="entry name" value="CUE"/>
    <property type="match status" value="1"/>
</dbReference>
<feature type="compositionally biased region" description="Acidic residues" evidence="1">
    <location>
        <begin position="544"/>
        <end position="559"/>
    </location>
</feature>
<gene>
    <name evidence="3" type="ORF">DUI87_17601</name>
</gene>
<organism evidence="3 4">
    <name type="scientific">Hirundo rustica rustica</name>
    <dbReference type="NCBI Taxonomy" id="333673"/>
    <lineage>
        <taxon>Eukaryota</taxon>
        <taxon>Metazoa</taxon>
        <taxon>Chordata</taxon>
        <taxon>Craniata</taxon>
        <taxon>Vertebrata</taxon>
        <taxon>Euteleostomi</taxon>
        <taxon>Archelosauria</taxon>
        <taxon>Archosauria</taxon>
        <taxon>Dinosauria</taxon>
        <taxon>Saurischia</taxon>
        <taxon>Theropoda</taxon>
        <taxon>Coelurosauria</taxon>
        <taxon>Aves</taxon>
        <taxon>Neognathae</taxon>
        <taxon>Neoaves</taxon>
        <taxon>Telluraves</taxon>
        <taxon>Australaves</taxon>
        <taxon>Passeriformes</taxon>
        <taxon>Sylvioidea</taxon>
        <taxon>Hirundinidae</taxon>
        <taxon>Hirundo</taxon>
    </lineage>
</organism>
<dbReference type="Pfam" id="PF02845">
    <property type="entry name" value="CUE"/>
    <property type="match status" value="1"/>
</dbReference>
<feature type="compositionally biased region" description="Basic and acidic residues" evidence="1">
    <location>
        <begin position="560"/>
        <end position="583"/>
    </location>
</feature>
<accession>A0A3M0JYK4</accession>
<dbReference type="InterPro" id="IPR009060">
    <property type="entry name" value="UBA-like_sf"/>
</dbReference>
<dbReference type="Proteomes" id="UP000269221">
    <property type="component" value="Unassembled WGS sequence"/>
</dbReference>
<feature type="region of interest" description="Disordered" evidence="1">
    <location>
        <begin position="1"/>
        <end position="28"/>
    </location>
</feature>
<dbReference type="GO" id="GO:0006355">
    <property type="term" value="P:regulation of DNA-templated transcription"/>
    <property type="evidence" value="ECO:0007669"/>
    <property type="project" value="TreeGrafter"/>
</dbReference>
<dbReference type="CDD" id="cd14364">
    <property type="entry name" value="CUE_ASCC2"/>
    <property type="match status" value="1"/>
</dbReference>
<feature type="region of interest" description="Disordered" evidence="1">
    <location>
        <begin position="502"/>
        <end position="646"/>
    </location>
</feature>
<evidence type="ECO:0000313" key="4">
    <source>
        <dbReference type="Proteomes" id="UP000269221"/>
    </source>
</evidence>
<evidence type="ECO:0000259" key="2">
    <source>
        <dbReference type="PROSITE" id="PS51140"/>
    </source>
</evidence>
<dbReference type="GO" id="GO:0043130">
    <property type="term" value="F:ubiquitin binding"/>
    <property type="evidence" value="ECO:0007669"/>
    <property type="project" value="InterPro"/>
</dbReference>
<proteinExistence type="predicted"/>
<evidence type="ECO:0000313" key="3">
    <source>
        <dbReference type="EMBL" id="RMC06056.1"/>
    </source>
</evidence>
<dbReference type="AlphaFoldDB" id="A0A3M0JYK4"/>